<comment type="caution">
    <text evidence="1">The sequence shown here is derived from an EMBL/GenBank/DDBJ whole genome shotgun (WGS) entry which is preliminary data.</text>
</comment>
<evidence type="ECO:0000313" key="2">
    <source>
        <dbReference type="Proteomes" id="UP001355206"/>
    </source>
</evidence>
<name>A0ABU7TUB5_9HYPH</name>
<proteinExistence type="predicted"/>
<accession>A0ABU7TUB5</accession>
<organism evidence="1 2">
    <name type="scientific">Methylobacterium oryzae</name>
    <dbReference type="NCBI Taxonomy" id="334852"/>
    <lineage>
        <taxon>Bacteria</taxon>
        <taxon>Pseudomonadati</taxon>
        <taxon>Pseudomonadota</taxon>
        <taxon>Alphaproteobacteria</taxon>
        <taxon>Hyphomicrobiales</taxon>
        <taxon>Methylobacteriaceae</taxon>
        <taxon>Methylobacterium</taxon>
    </lineage>
</organism>
<gene>
    <name evidence="1" type="ORF">MOTC310_22185</name>
</gene>
<evidence type="ECO:0000313" key="1">
    <source>
        <dbReference type="EMBL" id="MEE7493031.1"/>
    </source>
</evidence>
<reference evidence="1 2" key="1">
    <citation type="journal article" date="2012" name="Genet. Mol. Biol.">
        <title>Analysis of 16S rRNA and mxaF genes revealing insights into Methylobacterium niche-specific plant association.</title>
        <authorList>
            <person name="Dourado M.N."/>
            <person name="Andreote F.D."/>
            <person name="Dini-Andreote F."/>
            <person name="Conti R."/>
            <person name="Araujo J.M."/>
            <person name="Araujo W.L."/>
        </authorList>
    </citation>
    <scope>NUCLEOTIDE SEQUENCE [LARGE SCALE GENOMIC DNA]</scope>
    <source>
        <strain evidence="1 2">TC3-10</strain>
    </source>
</reference>
<sequence>MTCIGFALGLAILHCDLAQPAVPAARLCQVMTSPVQYARTDDPRTRRRLRALNAAWRSACGERP</sequence>
<keyword evidence="2" id="KW-1185">Reference proteome</keyword>
<protein>
    <submittedName>
        <fullName evidence="1">Uncharacterized protein</fullName>
    </submittedName>
</protein>
<dbReference type="Proteomes" id="UP001355206">
    <property type="component" value="Unassembled WGS sequence"/>
</dbReference>
<dbReference type="EMBL" id="MLCA01000010">
    <property type="protein sequence ID" value="MEE7493031.1"/>
    <property type="molecule type" value="Genomic_DNA"/>
</dbReference>